<reference evidence="2" key="1">
    <citation type="journal article" date="2020" name="Stud. Mycol.">
        <title>101 Dothideomycetes genomes: a test case for predicting lifestyles and emergence of pathogens.</title>
        <authorList>
            <person name="Haridas S."/>
            <person name="Albert R."/>
            <person name="Binder M."/>
            <person name="Bloem J."/>
            <person name="Labutti K."/>
            <person name="Salamov A."/>
            <person name="Andreopoulos B."/>
            <person name="Baker S."/>
            <person name="Barry K."/>
            <person name="Bills G."/>
            <person name="Bluhm B."/>
            <person name="Cannon C."/>
            <person name="Castanera R."/>
            <person name="Culley D."/>
            <person name="Daum C."/>
            <person name="Ezra D."/>
            <person name="Gonzalez J."/>
            <person name="Henrissat B."/>
            <person name="Kuo A."/>
            <person name="Liang C."/>
            <person name="Lipzen A."/>
            <person name="Lutzoni F."/>
            <person name="Magnuson J."/>
            <person name="Mondo S."/>
            <person name="Nolan M."/>
            <person name="Ohm R."/>
            <person name="Pangilinan J."/>
            <person name="Park H.-J."/>
            <person name="Ramirez L."/>
            <person name="Alfaro M."/>
            <person name="Sun H."/>
            <person name="Tritt A."/>
            <person name="Yoshinaga Y."/>
            <person name="Zwiers L.-H."/>
            <person name="Turgeon B."/>
            <person name="Goodwin S."/>
            <person name="Spatafora J."/>
            <person name="Crous P."/>
            <person name="Grigoriev I."/>
        </authorList>
    </citation>
    <scope>NUCLEOTIDE SEQUENCE</scope>
    <source>
        <strain evidence="2">CBS 279.74</strain>
    </source>
</reference>
<evidence type="ECO:0000256" key="1">
    <source>
        <dbReference type="SAM" id="MobiDB-lite"/>
    </source>
</evidence>
<accession>A0A6G1KLC1</accession>
<feature type="compositionally biased region" description="Low complexity" evidence="1">
    <location>
        <begin position="385"/>
        <end position="396"/>
    </location>
</feature>
<proteinExistence type="predicted"/>
<feature type="compositionally biased region" description="Pro residues" evidence="1">
    <location>
        <begin position="359"/>
        <end position="369"/>
    </location>
</feature>
<dbReference type="Proteomes" id="UP000799428">
    <property type="component" value="Unassembled WGS sequence"/>
</dbReference>
<evidence type="ECO:0000313" key="2">
    <source>
        <dbReference type="EMBL" id="KAF2713423.1"/>
    </source>
</evidence>
<organism evidence="2 3">
    <name type="scientific">Pleomassaria siparia CBS 279.74</name>
    <dbReference type="NCBI Taxonomy" id="1314801"/>
    <lineage>
        <taxon>Eukaryota</taxon>
        <taxon>Fungi</taxon>
        <taxon>Dikarya</taxon>
        <taxon>Ascomycota</taxon>
        <taxon>Pezizomycotina</taxon>
        <taxon>Dothideomycetes</taxon>
        <taxon>Pleosporomycetidae</taxon>
        <taxon>Pleosporales</taxon>
        <taxon>Pleomassariaceae</taxon>
        <taxon>Pleomassaria</taxon>
    </lineage>
</organism>
<feature type="region of interest" description="Disordered" evidence="1">
    <location>
        <begin position="461"/>
        <end position="486"/>
    </location>
</feature>
<name>A0A6G1KLC1_9PLEO</name>
<feature type="compositionally biased region" description="Gly residues" evidence="1">
    <location>
        <begin position="90"/>
        <end position="101"/>
    </location>
</feature>
<feature type="region of interest" description="Disordered" evidence="1">
    <location>
        <begin position="161"/>
        <end position="229"/>
    </location>
</feature>
<dbReference type="OrthoDB" id="3801260at2759"/>
<gene>
    <name evidence="2" type="ORF">K504DRAFT_450122</name>
</gene>
<feature type="region of interest" description="Disordered" evidence="1">
    <location>
        <begin position="275"/>
        <end position="401"/>
    </location>
</feature>
<feature type="compositionally biased region" description="Basic and acidic residues" evidence="1">
    <location>
        <begin position="199"/>
        <end position="211"/>
    </location>
</feature>
<keyword evidence="3" id="KW-1185">Reference proteome</keyword>
<evidence type="ECO:0000313" key="3">
    <source>
        <dbReference type="Proteomes" id="UP000799428"/>
    </source>
</evidence>
<feature type="compositionally biased region" description="Low complexity" evidence="1">
    <location>
        <begin position="332"/>
        <end position="358"/>
    </location>
</feature>
<protein>
    <submittedName>
        <fullName evidence="2">Uncharacterized protein</fullName>
    </submittedName>
</protein>
<dbReference type="AlphaFoldDB" id="A0A6G1KLC1"/>
<feature type="region of interest" description="Disordered" evidence="1">
    <location>
        <begin position="83"/>
        <end position="109"/>
    </location>
</feature>
<sequence length="608" mass="67465">MTAPSGDTDALLTQICENWRLPHFSDPSDDVCPSLQRRLSTSPSQWPAPLAQALHTLSELTVGKMDRANGLMSTYFLQRINEERKKTKGGGENGPETGTGTGNAREEADIQVEDVEKAIESLRRIIGGQAVERGVMNTAAKQEETEKGAEAENPENELATMSTVQETSPKGAPDNPLSTPERGTKRKVSDVDVDVDVEVASKPDGNAKEEVETQPTKIRRRSKDAASPSCAILKIQSGLEKLRPNRRSISVNNAVVDLAVPQEQASPRVELPLAIQPPLPSQTSPTPQSIPPVQGQHQHFPPFPSRDPTLPQQQSHNFVNPSQPGNPCFAIPQQQQQQQQQQYNPKQQQQQQQQYHNPSPSPSPSPSPYHLPSISNFFHNPDTDANANASNNNNNNGTIDPQKLIQRYDQPSNNISNNTSTTTLQYNNHQQQNQPQQQPYRQPPQEPIRYQYQYHQYHPTHYPSYHHQQQNTRSSSSLSYTTPQTQTQTQIQAEHLLLLRLSSLADEAECELARWKHIVAMKRMQMARLTIAKIARDGVAKKRNRGGGGGGGRGGRGVVVDEQATGLDGVLRLELHEAEAAHEEARVRYVVASKRRGYVRAEMAGRRG</sequence>
<feature type="compositionally biased region" description="Polar residues" evidence="1">
    <location>
        <begin position="310"/>
        <end position="325"/>
    </location>
</feature>
<dbReference type="EMBL" id="MU005765">
    <property type="protein sequence ID" value="KAF2713423.1"/>
    <property type="molecule type" value="Genomic_DNA"/>
</dbReference>